<dbReference type="eggNOG" id="arCOG08181">
    <property type="taxonomic scope" value="Archaea"/>
</dbReference>
<dbReference type="EMBL" id="CP002064">
    <property type="protein sequence ID" value="ADJ17007.1"/>
    <property type="molecule type" value="Genomic_DNA"/>
</dbReference>
<feature type="transmembrane region" description="Helical" evidence="1">
    <location>
        <begin position="46"/>
        <end position="67"/>
    </location>
</feature>
<keyword evidence="1" id="KW-0472">Membrane</keyword>
<geneLocation type="plasmid" evidence="2 3">
    <name>2</name>
</geneLocation>
<accession>D8JCA0</accession>
<sequence>MWDERDDEIHRHAASRTVTLFGWLAALVYPTIVVLDALGLLEFPLWLVPISAFIILFYLVYGGFQLYDRFAASL</sequence>
<organism evidence="2 3">
    <name type="scientific">Halalkalicoccus jeotgali (strain DSM 18796 / CECT 7217 / JCM 14584 / KCTC 4019 / B3)</name>
    <dbReference type="NCBI Taxonomy" id="795797"/>
    <lineage>
        <taxon>Archaea</taxon>
        <taxon>Methanobacteriati</taxon>
        <taxon>Methanobacteriota</taxon>
        <taxon>Stenosarchaea group</taxon>
        <taxon>Halobacteria</taxon>
        <taxon>Halobacteriales</taxon>
        <taxon>Halococcaceae</taxon>
        <taxon>Halalkalicoccus</taxon>
    </lineage>
</organism>
<proteinExistence type="predicted"/>
<feature type="transmembrane region" description="Helical" evidence="1">
    <location>
        <begin position="20"/>
        <end position="40"/>
    </location>
</feature>
<dbReference type="Proteomes" id="UP000000390">
    <property type="component" value="Plasmid 2"/>
</dbReference>
<dbReference type="PATRIC" id="fig|795797.18.peg.3563"/>
<gene>
    <name evidence="2" type="ordered locus">HacjB3_18323</name>
</gene>
<dbReference type="KEGG" id="hje:HacjB3_18323"/>
<name>D8JCA0_HALJB</name>
<dbReference type="AlphaFoldDB" id="D8JCA0"/>
<evidence type="ECO:0000313" key="2">
    <source>
        <dbReference type="EMBL" id="ADJ17007.1"/>
    </source>
</evidence>
<keyword evidence="1" id="KW-0812">Transmembrane</keyword>
<evidence type="ECO:0000256" key="1">
    <source>
        <dbReference type="SAM" id="Phobius"/>
    </source>
</evidence>
<protein>
    <submittedName>
        <fullName evidence="2">Uncharacterized protein</fullName>
    </submittedName>
</protein>
<evidence type="ECO:0000313" key="3">
    <source>
        <dbReference type="Proteomes" id="UP000000390"/>
    </source>
</evidence>
<keyword evidence="2" id="KW-0614">Plasmid</keyword>
<keyword evidence="1" id="KW-1133">Transmembrane helix</keyword>
<reference evidence="2 3" key="1">
    <citation type="journal article" date="2010" name="J. Bacteriol.">
        <title>Complete genome sequence of Halalkalicoccus jeotgali B3(T), an extremely halophilic archaeon.</title>
        <authorList>
            <person name="Roh S.W."/>
            <person name="Nam Y.D."/>
            <person name="Nam S.H."/>
            <person name="Choi S.H."/>
            <person name="Park H.S."/>
            <person name="Bae J.W."/>
        </authorList>
    </citation>
    <scope>NUCLEOTIDE SEQUENCE [LARGE SCALE GENOMIC DNA]</scope>
    <source>
        <strain evidence="3">DSM 18796 / CECT 7217 / JCM 14584 / KCTC 4019 / B3</strain>
        <plasmid evidence="3">2</plasmid>
    </source>
</reference>
<dbReference type="HOGENOM" id="CLU_2678759_0_0_2"/>